<dbReference type="AlphaFoldDB" id="A0A0G0ZJL3"/>
<organism evidence="1 2">
    <name type="scientific">Candidatus Giovannonibacteria bacterium GW2011_GWF2_42_19</name>
    <dbReference type="NCBI Taxonomy" id="1618659"/>
    <lineage>
        <taxon>Bacteria</taxon>
        <taxon>Candidatus Giovannoniibacteriota</taxon>
    </lineage>
</organism>
<dbReference type="Proteomes" id="UP000034036">
    <property type="component" value="Unassembled WGS sequence"/>
</dbReference>
<name>A0A0G0ZJL3_9BACT</name>
<proteinExistence type="predicted"/>
<gene>
    <name evidence="1" type="ORF">UV11_C0001G0079</name>
</gene>
<sequence length="70" mass="7868">MAKDAKDKGANAKPEVEFYDLKSKSRFKSTAYDIRERSGRFFAVTKSPSGSYECWKVLSKDQAAELKKAA</sequence>
<accession>A0A0G0ZJL3</accession>
<dbReference type="EMBL" id="LCDF01000001">
    <property type="protein sequence ID" value="KKS48982.1"/>
    <property type="molecule type" value="Genomic_DNA"/>
</dbReference>
<evidence type="ECO:0000313" key="2">
    <source>
        <dbReference type="Proteomes" id="UP000034036"/>
    </source>
</evidence>
<protein>
    <submittedName>
        <fullName evidence="1">Uncharacterized protein</fullName>
    </submittedName>
</protein>
<comment type="caution">
    <text evidence="1">The sequence shown here is derived from an EMBL/GenBank/DDBJ whole genome shotgun (WGS) entry which is preliminary data.</text>
</comment>
<reference evidence="1 2" key="1">
    <citation type="journal article" date="2015" name="Nature">
        <title>rRNA introns, odd ribosomes, and small enigmatic genomes across a large radiation of phyla.</title>
        <authorList>
            <person name="Brown C.T."/>
            <person name="Hug L.A."/>
            <person name="Thomas B.C."/>
            <person name="Sharon I."/>
            <person name="Castelle C.J."/>
            <person name="Singh A."/>
            <person name="Wilkins M.J."/>
            <person name="Williams K.H."/>
            <person name="Banfield J.F."/>
        </authorList>
    </citation>
    <scope>NUCLEOTIDE SEQUENCE [LARGE SCALE GENOMIC DNA]</scope>
</reference>
<evidence type="ECO:0000313" key="1">
    <source>
        <dbReference type="EMBL" id="KKS48982.1"/>
    </source>
</evidence>